<feature type="domain" description="NAD-dependent epimerase/dehydratase" evidence="1">
    <location>
        <begin position="18"/>
        <end position="215"/>
    </location>
</feature>
<dbReference type="EMBL" id="SHKR01000011">
    <property type="protein sequence ID" value="RZU19141.1"/>
    <property type="molecule type" value="Genomic_DNA"/>
</dbReference>
<dbReference type="InterPro" id="IPR036291">
    <property type="entry name" value="NAD(P)-bd_dom_sf"/>
</dbReference>
<reference evidence="2 3" key="1">
    <citation type="journal article" date="2015" name="Stand. Genomic Sci.">
        <title>Genomic Encyclopedia of Bacterial and Archaeal Type Strains, Phase III: the genomes of soil and plant-associated and newly described type strains.</title>
        <authorList>
            <person name="Whitman W.B."/>
            <person name="Woyke T."/>
            <person name="Klenk H.P."/>
            <person name="Zhou Y."/>
            <person name="Lilburn T.G."/>
            <person name="Beck B.J."/>
            <person name="De Vos P."/>
            <person name="Vandamme P."/>
            <person name="Eisen J.A."/>
            <person name="Garrity G."/>
            <person name="Hugenholtz P."/>
            <person name="Kyrpides N.C."/>
        </authorList>
    </citation>
    <scope>NUCLEOTIDE SEQUENCE [LARGE SCALE GENOMIC DNA]</scope>
    <source>
        <strain evidence="2 3">VKM Ac-2540</strain>
    </source>
</reference>
<gene>
    <name evidence="2" type="ORF">EV645_1350</name>
</gene>
<dbReference type="RefSeq" id="WP_242000247.1">
    <property type="nucleotide sequence ID" value="NZ_SHKR01000011.1"/>
</dbReference>
<dbReference type="Gene3D" id="3.40.50.720">
    <property type="entry name" value="NAD(P)-binding Rossmann-like Domain"/>
    <property type="match status" value="1"/>
</dbReference>
<evidence type="ECO:0000313" key="3">
    <source>
        <dbReference type="Proteomes" id="UP000292027"/>
    </source>
</evidence>
<evidence type="ECO:0000259" key="1">
    <source>
        <dbReference type="Pfam" id="PF01370"/>
    </source>
</evidence>
<evidence type="ECO:0000313" key="2">
    <source>
        <dbReference type="EMBL" id="RZU19141.1"/>
    </source>
</evidence>
<proteinExistence type="predicted"/>
<dbReference type="Pfam" id="PF01370">
    <property type="entry name" value="Epimerase"/>
    <property type="match status" value="1"/>
</dbReference>
<dbReference type="SUPFAM" id="SSF51735">
    <property type="entry name" value="NAD(P)-binding Rossmann-fold domains"/>
    <property type="match status" value="1"/>
</dbReference>
<protein>
    <submittedName>
        <fullName evidence="2">Nucleoside-diphosphate-sugar epimerase</fullName>
    </submittedName>
</protein>
<comment type="caution">
    <text evidence="2">The sequence shown here is derived from an EMBL/GenBank/DDBJ whole genome shotgun (WGS) entry which is preliminary data.</text>
</comment>
<sequence>MIGTVSSVRTEGNRVQVVVGAGAVGSAVARLLVEQGERVRVITRSGSGPDGAERVAADAATELAEHVAGATAIYSCAGPAYNKWTTQWPPLGAALIAAAEASGATLVTTGNLYGYGAVDRPMTEDLPLLPNTVKGQVRAKLWTDALAAHEAGRIRTVEVRGSDYLGAGAVSPFSVTVLPKVIAGKRGMMPGDLDAPHSWTYVGDVARTLIAVAGDESAWGRAWHVPTPEPVSVRRLAGRAAALAGAPEAKVTKMPAVILKLAGLVDPAAREMVEMQYQWQRPFVLDSTAATVAFGIKPAATEDALREMIEKGKQ</sequence>
<accession>A0A4Q7X7T3</accession>
<organism evidence="2 3">
    <name type="scientific">Kribbella rubisoli</name>
    <dbReference type="NCBI Taxonomy" id="3075929"/>
    <lineage>
        <taxon>Bacteria</taxon>
        <taxon>Bacillati</taxon>
        <taxon>Actinomycetota</taxon>
        <taxon>Actinomycetes</taxon>
        <taxon>Propionibacteriales</taxon>
        <taxon>Kribbellaceae</taxon>
        <taxon>Kribbella</taxon>
    </lineage>
</organism>
<keyword evidence="3" id="KW-1185">Reference proteome</keyword>
<dbReference type="AlphaFoldDB" id="A0A4Q7X7T3"/>
<name>A0A4Q7X7T3_9ACTN</name>
<dbReference type="InterPro" id="IPR001509">
    <property type="entry name" value="Epimerase_deHydtase"/>
</dbReference>
<dbReference type="Proteomes" id="UP000292027">
    <property type="component" value="Unassembled WGS sequence"/>
</dbReference>